<evidence type="ECO:0000313" key="5">
    <source>
        <dbReference type="EMBL" id="BAJ84541.1"/>
    </source>
</evidence>
<evidence type="ECO:0000313" key="2">
    <source>
        <dbReference type="EMBL" id="BAJ84458.1"/>
    </source>
</evidence>
<name>B1B5I4_TETHA</name>
<geneLocation type="plasmid" evidence="3">
    <name>pHDC-HO</name>
</geneLocation>
<dbReference type="AlphaFoldDB" id="B1B5I4"/>
<reference evidence="1" key="1">
    <citation type="journal article" date="2008" name="Int. J. Food Microbiol.">
        <title>Analysis of a 30 kbp plasmid encoding histidine decarboxylase gene in Tetragenococcus halophilus isolated from fish sauce.</title>
        <authorList>
            <person name="Satomi M."/>
            <person name="Furushita M."/>
            <person name="Oikawa H."/>
            <person name="Yoshikawa-Takahashi M."/>
            <person name="Yano Y."/>
        </authorList>
    </citation>
    <scope>NUCLEOTIDE SEQUENCE</scope>
    <source>
        <strain evidence="1">H</strain>
        <plasmid evidence="1">pHDC</plasmid>
    </source>
</reference>
<dbReference type="EMBL" id="AB588177">
    <property type="protein sequence ID" value="BAJ84487.1"/>
    <property type="molecule type" value="Genomic_DNA"/>
</dbReference>
<protein>
    <submittedName>
        <fullName evidence="1">HdcB protein</fullName>
    </submittedName>
</protein>
<evidence type="ECO:0000313" key="4">
    <source>
        <dbReference type="EMBL" id="BAJ84523.1"/>
    </source>
</evidence>
<dbReference type="InterPro" id="IPR035227">
    <property type="entry name" value="HdcB"/>
</dbReference>
<dbReference type="EMBL" id="AB588176">
    <property type="protein sequence ID" value="BAJ84458.1"/>
    <property type="molecule type" value="Genomic_DNA"/>
</dbReference>
<dbReference type="Pfam" id="PF17528">
    <property type="entry name" value="HdcB"/>
    <property type="match status" value="1"/>
</dbReference>
<evidence type="ECO:0000313" key="1">
    <source>
        <dbReference type="EMBL" id="BAG14319.1"/>
    </source>
</evidence>
<dbReference type="EMBL" id="AB588180">
    <property type="protein sequence ID" value="BAJ84541.1"/>
    <property type="molecule type" value="Genomic_DNA"/>
</dbReference>
<geneLocation type="plasmid" evidence="2">
    <name>pHDC-A</name>
</geneLocation>
<reference evidence="2" key="2">
    <citation type="journal article" date="2011" name="Int. J. Food Microbiol.">
        <title>Diversity of plasmids encoding histidine decarboxylase gene in Tetragenococcus spp. isolated from Japanese fish sauce.</title>
        <authorList>
            <person name="Satomi M."/>
            <person name="Furushita M."/>
            <person name="Oikawa H."/>
            <person name="Yano Y."/>
        </authorList>
    </citation>
    <scope>NUCLEOTIDE SEQUENCE</scope>
    <source>
        <strain evidence="2">A</strain>
        <strain evidence="3">HO</strain>
        <strain evidence="4">I</strain>
        <strain evidence="5">RI</strain>
        <plasmid evidence="2">pHDC-A</plasmid>
        <plasmid evidence="3">pHDC-HO</plasmid>
        <plasmid evidence="4">pHDC-I</plasmid>
        <plasmid evidence="5">pHDC-RI</plasmid>
    </source>
</reference>
<dbReference type="EMBL" id="AB588179">
    <property type="protein sequence ID" value="BAJ84523.1"/>
    <property type="molecule type" value="Genomic_DNA"/>
</dbReference>
<keyword evidence="1" id="KW-0614">Plasmid</keyword>
<geneLocation type="plasmid" evidence="4">
    <name>pHDC-I</name>
</geneLocation>
<evidence type="ECO:0000313" key="3">
    <source>
        <dbReference type="EMBL" id="BAJ84487.1"/>
    </source>
</evidence>
<sequence>MINVSDANNTTVQSVISYESMPDLFYQEYLSDIPDKISQVILNQRSNGSEIYLTSMKNVYLLTAHGISAMKKEAVQSAHFEKGAPHGSITITFKDGSVWNPTDIIYGRAFDFVQDTKPRDINIAGYDHTVRGEFPQLLDPDHAEEVDKLRKWMQDGHISHYQYDDANPVLPKAGK</sequence>
<geneLocation type="plasmid" evidence="5">
    <name>pHDC-RI</name>
</geneLocation>
<geneLocation type="plasmid" evidence="1">
    <name>pHDC</name>
</geneLocation>
<dbReference type="GO" id="GO:0006547">
    <property type="term" value="P:L-histidine metabolic process"/>
    <property type="evidence" value="ECO:0007669"/>
    <property type="project" value="InterPro"/>
</dbReference>
<gene>
    <name evidence="1" type="primary">hdcB</name>
</gene>
<proteinExistence type="predicted"/>
<organism evidence="1">
    <name type="scientific">Tetragenococcus halophilus</name>
    <name type="common">Pediococcus halophilus</name>
    <dbReference type="NCBI Taxonomy" id="51669"/>
    <lineage>
        <taxon>Bacteria</taxon>
        <taxon>Bacillati</taxon>
        <taxon>Bacillota</taxon>
        <taxon>Bacilli</taxon>
        <taxon>Lactobacillales</taxon>
        <taxon>Enterococcaceae</taxon>
        <taxon>Tetragenococcus</taxon>
    </lineage>
</organism>
<dbReference type="RefSeq" id="WP_012345028.1">
    <property type="nucleotide sequence ID" value="NC_010523.1"/>
</dbReference>
<dbReference type="EMBL" id="AB362339">
    <property type="protein sequence ID" value="BAG14319.1"/>
    <property type="molecule type" value="Genomic_DNA"/>
</dbReference>
<accession>B1B5I4</accession>